<evidence type="ECO:0000256" key="2">
    <source>
        <dbReference type="ARBA" id="ARBA00004141"/>
    </source>
</evidence>
<dbReference type="Gene3D" id="1.20.1730.10">
    <property type="entry name" value="Sodium/glucose cotransporter"/>
    <property type="match status" value="1"/>
</dbReference>
<dbReference type="InterPro" id="IPR038377">
    <property type="entry name" value="Na/Glc_symporter_sf"/>
</dbReference>
<dbReference type="InterPro" id="IPR003661">
    <property type="entry name" value="HisK_dim/P_dom"/>
</dbReference>
<feature type="transmembrane region" description="Helical" evidence="12">
    <location>
        <begin position="274"/>
        <end position="298"/>
    </location>
</feature>
<feature type="domain" description="PAS" evidence="15">
    <location>
        <begin position="631"/>
        <end position="673"/>
    </location>
</feature>
<dbReference type="PROSITE" id="PS50112">
    <property type="entry name" value="PAS"/>
    <property type="match status" value="1"/>
</dbReference>
<dbReference type="PANTHER" id="PTHR43047:SF9">
    <property type="entry name" value="HISTIDINE KINASE"/>
    <property type="match status" value="1"/>
</dbReference>
<dbReference type="Pfam" id="PF00512">
    <property type="entry name" value="HisKA"/>
    <property type="match status" value="1"/>
</dbReference>
<evidence type="ECO:0000259" key="13">
    <source>
        <dbReference type="PROSITE" id="PS50109"/>
    </source>
</evidence>
<feature type="transmembrane region" description="Helical" evidence="12">
    <location>
        <begin position="153"/>
        <end position="172"/>
    </location>
</feature>
<dbReference type="PROSITE" id="PS50110">
    <property type="entry name" value="RESPONSE_REGULATORY"/>
    <property type="match status" value="1"/>
</dbReference>
<feature type="transmembrane region" description="Helical" evidence="12">
    <location>
        <begin position="488"/>
        <end position="509"/>
    </location>
</feature>
<dbReference type="SUPFAM" id="SSF55874">
    <property type="entry name" value="ATPase domain of HSP90 chaperone/DNA topoisomerase II/histidine kinase"/>
    <property type="match status" value="1"/>
</dbReference>
<keyword evidence="10 12" id="KW-0472">Membrane</keyword>
<dbReference type="GO" id="GO:0004673">
    <property type="term" value="F:protein histidine kinase activity"/>
    <property type="evidence" value="ECO:0007669"/>
    <property type="project" value="UniProtKB-EC"/>
</dbReference>
<dbReference type="CDD" id="cd00156">
    <property type="entry name" value="REC"/>
    <property type="match status" value="1"/>
</dbReference>
<feature type="transmembrane region" description="Helical" evidence="12">
    <location>
        <begin position="113"/>
        <end position="133"/>
    </location>
</feature>
<dbReference type="InterPro" id="IPR035965">
    <property type="entry name" value="PAS-like_dom_sf"/>
</dbReference>
<evidence type="ECO:0000259" key="15">
    <source>
        <dbReference type="PROSITE" id="PS50112"/>
    </source>
</evidence>
<dbReference type="Gene3D" id="3.40.50.2300">
    <property type="match status" value="1"/>
</dbReference>
<keyword evidence="6 16" id="KW-0808">Transferase</keyword>
<dbReference type="InterPro" id="IPR005467">
    <property type="entry name" value="His_kinase_dom"/>
</dbReference>
<feature type="transmembrane region" description="Helical" evidence="12">
    <location>
        <begin position="65"/>
        <end position="85"/>
    </location>
</feature>
<evidence type="ECO:0000259" key="14">
    <source>
        <dbReference type="PROSITE" id="PS50110"/>
    </source>
</evidence>
<dbReference type="Proteomes" id="UP001266357">
    <property type="component" value="Unassembled WGS sequence"/>
</dbReference>
<dbReference type="SUPFAM" id="SSF52172">
    <property type="entry name" value="CheY-like"/>
    <property type="match status" value="1"/>
</dbReference>
<evidence type="ECO:0000256" key="8">
    <source>
        <dbReference type="ARBA" id="ARBA00022777"/>
    </source>
</evidence>
<comment type="catalytic activity">
    <reaction evidence="1">
        <text>ATP + protein L-histidine = ADP + protein N-phospho-L-histidine.</text>
        <dbReference type="EC" id="2.7.13.3"/>
    </reaction>
</comment>
<feature type="transmembrane region" description="Helical" evidence="12">
    <location>
        <begin position="6"/>
        <end position="25"/>
    </location>
</feature>
<gene>
    <name evidence="16" type="ORF">RM573_11080</name>
</gene>
<feature type="modified residue" description="4-aspartylphosphate" evidence="11">
    <location>
        <position position="1097"/>
    </location>
</feature>
<keyword evidence="9 12" id="KW-1133">Transmembrane helix</keyword>
<dbReference type="InterPro" id="IPR004358">
    <property type="entry name" value="Sig_transdc_His_kin-like_C"/>
</dbReference>
<dbReference type="Gene3D" id="1.10.287.130">
    <property type="match status" value="1"/>
</dbReference>
<comment type="caution">
    <text evidence="16">The sequence shown here is derived from an EMBL/GenBank/DDBJ whole genome shotgun (WGS) entry which is preliminary data.</text>
</comment>
<dbReference type="SMART" id="SM00388">
    <property type="entry name" value="HisKA"/>
    <property type="match status" value="1"/>
</dbReference>
<dbReference type="InterPro" id="IPR001734">
    <property type="entry name" value="Na/solute_symporter"/>
</dbReference>
<evidence type="ECO:0000256" key="12">
    <source>
        <dbReference type="SAM" id="Phobius"/>
    </source>
</evidence>
<proteinExistence type="inferred from homology"/>
<organism evidence="16 17">
    <name type="scientific">Thalassotalea castellviae</name>
    <dbReference type="NCBI Taxonomy" id="3075612"/>
    <lineage>
        <taxon>Bacteria</taxon>
        <taxon>Pseudomonadati</taxon>
        <taxon>Pseudomonadota</taxon>
        <taxon>Gammaproteobacteria</taxon>
        <taxon>Alteromonadales</taxon>
        <taxon>Colwelliaceae</taxon>
        <taxon>Thalassotalea</taxon>
    </lineage>
</organism>
<evidence type="ECO:0000256" key="3">
    <source>
        <dbReference type="ARBA" id="ARBA00006434"/>
    </source>
</evidence>
<reference evidence="16 17" key="1">
    <citation type="submission" date="2023-09" db="EMBL/GenBank/DDBJ databases">
        <authorList>
            <person name="Rey-Velasco X."/>
        </authorList>
    </citation>
    <scope>NUCLEOTIDE SEQUENCE [LARGE SCALE GENOMIC DNA]</scope>
    <source>
        <strain evidence="16 17">W431</strain>
    </source>
</reference>
<keyword evidence="5 11" id="KW-0597">Phosphoprotein</keyword>
<dbReference type="SUPFAM" id="SSF55785">
    <property type="entry name" value="PYP-like sensor domain (PAS domain)"/>
    <property type="match status" value="1"/>
</dbReference>
<dbReference type="InterPro" id="IPR011006">
    <property type="entry name" value="CheY-like_superfamily"/>
</dbReference>
<evidence type="ECO:0000256" key="5">
    <source>
        <dbReference type="ARBA" id="ARBA00022553"/>
    </source>
</evidence>
<feature type="domain" description="Response regulatory" evidence="14">
    <location>
        <begin position="1048"/>
        <end position="1163"/>
    </location>
</feature>
<dbReference type="PROSITE" id="PS50109">
    <property type="entry name" value="HIS_KIN"/>
    <property type="match status" value="1"/>
</dbReference>
<dbReference type="Pfam" id="PF12860">
    <property type="entry name" value="PAS_7"/>
    <property type="match status" value="1"/>
</dbReference>
<feature type="transmembrane region" description="Helical" evidence="12">
    <location>
        <begin position="235"/>
        <end position="253"/>
    </location>
</feature>
<dbReference type="RefSeq" id="WP_311581645.1">
    <property type="nucleotide sequence ID" value="NZ_JAVRIF010000005.1"/>
</dbReference>
<dbReference type="PRINTS" id="PR00344">
    <property type="entry name" value="BCTRLSENSOR"/>
</dbReference>
<evidence type="ECO:0000256" key="1">
    <source>
        <dbReference type="ARBA" id="ARBA00000085"/>
    </source>
</evidence>
<evidence type="ECO:0000313" key="17">
    <source>
        <dbReference type="Proteomes" id="UP001266357"/>
    </source>
</evidence>
<keyword evidence="7 12" id="KW-0812">Transmembrane</keyword>
<dbReference type="Gene3D" id="3.30.565.10">
    <property type="entry name" value="Histidine kinase-like ATPase, C-terminal domain"/>
    <property type="match status" value="1"/>
</dbReference>
<evidence type="ECO:0000256" key="7">
    <source>
        <dbReference type="ARBA" id="ARBA00022692"/>
    </source>
</evidence>
<dbReference type="InterPro" id="IPR003594">
    <property type="entry name" value="HATPase_dom"/>
</dbReference>
<keyword evidence="17" id="KW-1185">Reference proteome</keyword>
<dbReference type="InterPro" id="IPR036890">
    <property type="entry name" value="HATPase_C_sf"/>
</dbReference>
<dbReference type="PANTHER" id="PTHR43047">
    <property type="entry name" value="TWO-COMPONENT HISTIDINE PROTEIN KINASE"/>
    <property type="match status" value="1"/>
</dbReference>
<dbReference type="EMBL" id="JAVRIF010000005">
    <property type="protein sequence ID" value="MDT0604136.1"/>
    <property type="molecule type" value="Genomic_DNA"/>
</dbReference>
<evidence type="ECO:0000256" key="11">
    <source>
        <dbReference type="PROSITE-ProRule" id="PRU00169"/>
    </source>
</evidence>
<dbReference type="SUPFAM" id="SSF47384">
    <property type="entry name" value="Homodimeric domain of signal transducing histidine kinase"/>
    <property type="match status" value="1"/>
</dbReference>
<evidence type="ECO:0000256" key="6">
    <source>
        <dbReference type="ARBA" id="ARBA00022679"/>
    </source>
</evidence>
<dbReference type="InterPro" id="IPR001789">
    <property type="entry name" value="Sig_transdc_resp-reg_receiver"/>
</dbReference>
<feature type="domain" description="Histidine kinase" evidence="13">
    <location>
        <begin position="800"/>
        <end position="1025"/>
    </location>
</feature>
<evidence type="ECO:0000256" key="9">
    <source>
        <dbReference type="ARBA" id="ARBA00022989"/>
    </source>
</evidence>
<feature type="transmembrane region" description="Helical" evidence="12">
    <location>
        <begin position="37"/>
        <end position="53"/>
    </location>
</feature>
<protein>
    <recommendedName>
        <fullName evidence="4">histidine kinase</fullName>
        <ecNumber evidence="4">2.7.13.3</ecNumber>
    </recommendedName>
</protein>
<dbReference type="SMART" id="SM00448">
    <property type="entry name" value="REC"/>
    <property type="match status" value="1"/>
</dbReference>
<dbReference type="InterPro" id="IPR036097">
    <property type="entry name" value="HisK_dim/P_sf"/>
</dbReference>
<feature type="transmembrane region" description="Helical" evidence="12">
    <location>
        <begin position="184"/>
        <end position="211"/>
    </location>
</feature>
<dbReference type="EC" id="2.7.13.3" evidence="4"/>
<dbReference type="Gene3D" id="3.30.450.20">
    <property type="entry name" value="PAS domain"/>
    <property type="match status" value="1"/>
</dbReference>
<feature type="transmembrane region" description="Helical" evidence="12">
    <location>
        <begin position="402"/>
        <end position="427"/>
    </location>
</feature>
<comment type="subcellular location">
    <subcellularLocation>
        <location evidence="2">Membrane</location>
        <topology evidence="2">Multi-pass membrane protein</topology>
    </subcellularLocation>
</comment>
<evidence type="ECO:0000256" key="10">
    <source>
        <dbReference type="ARBA" id="ARBA00023136"/>
    </source>
</evidence>
<feature type="transmembrane region" description="Helical" evidence="12">
    <location>
        <begin position="377"/>
        <end position="396"/>
    </location>
</feature>
<dbReference type="InterPro" id="IPR000014">
    <property type="entry name" value="PAS"/>
</dbReference>
<accession>A0ABU3A1S9</accession>
<keyword evidence="8 16" id="KW-0418">Kinase</keyword>
<dbReference type="Pfam" id="PF00072">
    <property type="entry name" value="Response_reg"/>
    <property type="match status" value="1"/>
</dbReference>
<sequence length="1165" mass="130216">MLPISILVLLTFFYLILLFAIAYLGDKYTISSKAKPVVYSLGLGVYCTSWAFYGVTGQTAKTGWWLTPTYTGAIIVFILAWPLVLKVARICREQSLTSLADFISSRYGKSSSLAGLITITAFFAIIPYIALQLRAITNSFNVVTLNSPALDNIDVTLLFTVTLAVFAILFGTRRIRPSEHNPGLLLAIAFESIIKLFTFLAIGFFVCYVMFDGMNDLFTQAANNQAVQRISSPPSYVYITQTILGILMMFCLPRQFHMAFIEQDNEKELNTARWLFPLYMIALNIFALPIAYAGLILFDGSTVGSDSFMLQLPMLVENDFMTIVSYLGGFSAATSMVIVATIVLSIMVSNDLITPKLLANESGLHQQERLSPNKLLIIRRITIVVILLAAYAYYRVTSNTQLLAVTGLMAMSLVAQFSPALLLGLVWRKANMKAAYRSIVVGTSLWAYTLLLPSLNKTFINIDGLIEQGFLGITWLRPTMMFGLELDFISHGVVVSLASSLAVFVYYSLVSAPDINEQMQAIHFIDSDNQQKNNQQRTSPLTVRDLYNLVVRFFGQRFADKLLAKYFQSNSMNWEHIAPVTFELAVEQELAGVIGGASAKLLLDSAKRRRHALLNDVVDIVDEASELLRFNRSLLQATIQNVEQGISVVDKDLKVVAWNRRYIEMFDYPEAEIFVGRPVEEVLKFNAKRGYFPNLYGELEIAKRIAYLEEGKSYRFQRVQKNGKVYEMSGNPLPGGGFVTTYADITEFVKTQKALEEINAHLESRVEKRTLDLQQANQHLQEAKLDAEQANINKTKYFAALSHDLLQPFNAASLFSSILAEKTEDSTLADHIDKKELRELSQNIHNSLSNAEQLLSSILELTKLDAGATQPVVEDFHFDEFIRPICDEFKLIAENKGLIFEEKLCAVGTRSDKTLLRRVLQNLLSNAVRYTDNGKITLSIKEIKGSLKLTISDTGIGIAEKDKVRIFNDFEQVEKRLVEKNHQEVGLGLGLAITSRICKILGIEFELSSEIGKGSHFSLYLPVINIKSHSIAPKQTTTIVRKDLVGLRVLVIDNDAPVLLAMQKRLTEWGCVVSTAKDQQEALQKCEKAQPDIIVADYHLDFGKTGVDAVVFINDKLQTNIPVIVNSADHSEDIHEQVVANGFMFIHKPVKPAALKRTIKKLVAN</sequence>
<evidence type="ECO:0000313" key="16">
    <source>
        <dbReference type="EMBL" id="MDT0604136.1"/>
    </source>
</evidence>
<dbReference type="CDD" id="cd10322">
    <property type="entry name" value="SLC5sbd"/>
    <property type="match status" value="1"/>
</dbReference>
<dbReference type="SMART" id="SM00387">
    <property type="entry name" value="HATPase_c"/>
    <property type="match status" value="1"/>
</dbReference>
<evidence type="ECO:0000256" key="4">
    <source>
        <dbReference type="ARBA" id="ARBA00012438"/>
    </source>
</evidence>
<feature type="transmembrane region" description="Helical" evidence="12">
    <location>
        <begin position="323"/>
        <end position="348"/>
    </location>
</feature>
<name>A0ABU3A1S9_9GAMM</name>
<dbReference type="PROSITE" id="PS50283">
    <property type="entry name" value="NA_SOLUT_SYMP_3"/>
    <property type="match status" value="1"/>
</dbReference>
<dbReference type="Pfam" id="PF02518">
    <property type="entry name" value="HATPase_c"/>
    <property type="match status" value="1"/>
</dbReference>
<comment type="similarity">
    <text evidence="3">Belongs to the sodium:solute symporter (SSF) (TC 2.A.21) family.</text>
</comment>